<dbReference type="EMBL" id="GG662699">
    <property type="protein sequence ID" value="EAR96220.2"/>
    <property type="molecule type" value="Genomic_DNA"/>
</dbReference>
<name>I7M7Y1_TETTS</name>
<dbReference type="RefSeq" id="XP_001016465.2">
    <property type="nucleotide sequence ID" value="XM_001016465.2"/>
</dbReference>
<accession>I7M7Y1</accession>
<dbReference type="eggNOG" id="ENOG502SEIR">
    <property type="taxonomic scope" value="Eukaryota"/>
</dbReference>
<dbReference type="InParanoid" id="I7M7Y1"/>
<evidence type="ECO:0000313" key="3">
    <source>
        <dbReference type="Proteomes" id="UP000009168"/>
    </source>
</evidence>
<proteinExistence type="predicted"/>
<dbReference type="GeneID" id="7829989"/>
<dbReference type="Proteomes" id="UP000009168">
    <property type="component" value="Unassembled WGS sequence"/>
</dbReference>
<dbReference type="KEGG" id="tet:TTHERM_00129970"/>
<feature type="chain" id="PRO_5003712293" description="Transmembrane protein" evidence="1">
    <location>
        <begin position="22"/>
        <end position="302"/>
    </location>
</feature>
<keyword evidence="3" id="KW-1185">Reference proteome</keyword>
<sequence length="302" mass="34462">MKIKLLKNLLILSLCFMVVFTQFESLTEEDEEIVNGEEYVQTPFGLLPRECVLRVPTGTHIQETEEGFIHLTNDQENFVKRVARNEKCDRKNPTKLLKTWIDNGGWTIPDGLTLQKFEGNYKVPNDPQLKSNQILYYFIGSQNNDGSGPGISIIQPVLTFRYNKWFFQSWNCCPQGMAINSSPVGNVKAGDTLYGSVEIVDDKVTIVSQNSEGQSSTLSVSREDRNFNWIDATLEVYKIISCKNFPTEYLEYSNMNVTLSNGQSVQPQWEDQYGNSMCNGRTSIIDNQTIRIQHNIQQTQQN</sequence>
<evidence type="ECO:0000256" key="1">
    <source>
        <dbReference type="SAM" id="SignalP"/>
    </source>
</evidence>
<protein>
    <recommendedName>
        <fullName evidence="4">Transmembrane protein</fullName>
    </recommendedName>
</protein>
<keyword evidence="1" id="KW-0732">Signal</keyword>
<evidence type="ECO:0000313" key="2">
    <source>
        <dbReference type="EMBL" id="EAR96220.2"/>
    </source>
</evidence>
<feature type="signal peptide" evidence="1">
    <location>
        <begin position="1"/>
        <end position="21"/>
    </location>
</feature>
<reference evidence="3" key="1">
    <citation type="journal article" date="2006" name="PLoS Biol.">
        <title>Macronuclear genome sequence of the ciliate Tetrahymena thermophila, a model eukaryote.</title>
        <authorList>
            <person name="Eisen J.A."/>
            <person name="Coyne R.S."/>
            <person name="Wu M."/>
            <person name="Wu D."/>
            <person name="Thiagarajan M."/>
            <person name="Wortman J.R."/>
            <person name="Badger J.H."/>
            <person name="Ren Q."/>
            <person name="Amedeo P."/>
            <person name="Jones K.M."/>
            <person name="Tallon L.J."/>
            <person name="Delcher A.L."/>
            <person name="Salzberg S.L."/>
            <person name="Silva J.C."/>
            <person name="Haas B.J."/>
            <person name="Majoros W.H."/>
            <person name="Farzad M."/>
            <person name="Carlton J.M."/>
            <person name="Smith R.K. Jr."/>
            <person name="Garg J."/>
            <person name="Pearlman R.E."/>
            <person name="Karrer K.M."/>
            <person name="Sun L."/>
            <person name="Manning G."/>
            <person name="Elde N.C."/>
            <person name="Turkewitz A.P."/>
            <person name="Asai D.J."/>
            <person name="Wilkes D.E."/>
            <person name="Wang Y."/>
            <person name="Cai H."/>
            <person name="Collins K."/>
            <person name="Stewart B.A."/>
            <person name="Lee S.R."/>
            <person name="Wilamowska K."/>
            <person name="Weinberg Z."/>
            <person name="Ruzzo W.L."/>
            <person name="Wloga D."/>
            <person name="Gaertig J."/>
            <person name="Frankel J."/>
            <person name="Tsao C.-C."/>
            <person name="Gorovsky M.A."/>
            <person name="Keeling P.J."/>
            <person name="Waller R.F."/>
            <person name="Patron N.J."/>
            <person name="Cherry J.M."/>
            <person name="Stover N.A."/>
            <person name="Krieger C.J."/>
            <person name="del Toro C."/>
            <person name="Ryder H.F."/>
            <person name="Williamson S.C."/>
            <person name="Barbeau R.A."/>
            <person name="Hamilton E.P."/>
            <person name="Orias E."/>
        </authorList>
    </citation>
    <scope>NUCLEOTIDE SEQUENCE [LARGE SCALE GENOMIC DNA]</scope>
    <source>
        <strain evidence="3">SB210</strain>
    </source>
</reference>
<gene>
    <name evidence="2" type="ORF">TTHERM_00129970</name>
</gene>
<dbReference type="AlphaFoldDB" id="I7M7Y1"/>
<organism evidence="2 3">
    <name type="scientific">Tetrahymena thermophila (strain SB210)</name>
    <dbReference type="NCBI Taxonomy" id="312017"/>
    <lineage>
        <taxon>Eukaryota</taxon>
        <taxon>Sar</taxon>
        <taxon>Alveolata</taxon>
        <taxon>Ciliophora</taxon>
        <taxon>Intramacronucleata</taxon>
        <taxon>Oligohymenophorea</taxon>
        <taxon>Hymenostomatida</taxon>
        <taxon>Tetrahymenina</taxon>
        <taxon>Tetrahymenidae</taxon>
        <taxon>Tetrahymena</taxon>
    </lineage>
</organism>
<evidence type="ECO:0008006" key="4">
    <source>
        <dbReference type="Google" id="ProtNLM"/>
    </source>
</evidence>